<evidence type="ECO:0000256" key="6">
    <source>
        <dbReference type="SAM" id="MobiDB-lite"/>
    </source>
</evidence>
<keyword evidence="9" id="KW-1185">Reference proteome</keyword>
<dbReference type="HOGENOM" id="CLU_032612_1_0_1"/>
<proteinExistence type="inferred from homology"/>
<dbReference type="InterPro" id="IPR017901">
    <property type="entry name" value="C-CAP_CF_C-like"/>
</dbReference>
<dbReference type="EMBL" id="JH921443">
    <property type="protein sequence ID" value="EKD15082.1"/>
    <property type="molecule type" value="Genomic_DNA"/>
</dbReference>
<dbReference type="Gene3D" id="2.160.20.70">
    <property type="match status" value="1"/>
</dbReference>
<dbReference type="InParanoid" id="K1WRQ2"/>
<dbReference type="GO" id="GO:0007021">
    <property type="term" value="P:tubulin complex assembly"/>
    <property type="evidence" value="ECO:0007669"/>
    <property type="project" value="TreeGrafter"/>
</dbReference>
<comment type="subcellular location">
    <subcellularLocation>
        <location evidence="1">Cytoplasm</location>
    </subcellularLocation>
</comment>
<dbReference type="PANTHER" id="PTHR15139:SF0">
    <property type="entry name" value="TUBULIN-SPECIFIC CHAPERONE C"/>
    <property type="match status" value="1"/>
</dbReference>
<dbReference type="InterPro" id="IPR016098">
    <property type="entry name" value="CAP/MinC_C"/>
</dbReference>
<dbReference type="InterPro" id="IPR012945">
    <property type="entry name" value="Tubulin-bd_cofactor_C_dom"/>
</dbReference>
<dbReference type="PROSITE" id="PS51329">
    <property type="entry name" value="C_CAP_COFACTOR_C"/>
    <property type="match status" value="1"/>
</dbReference>
<evidence type="ECO:0000256" key="5">
    <source>
        <dbReference type="ARBA" id="ARBA00026055"/>
    </source>
</evidence>
<dbReference type="GO" id="GO:0015631">
    <property type="term" value="F:tubulin binding"/>
    <property type="evidence" value="ECO:0007669"/>
    <property type="project" value="InterPro"/>
</dbReference>
<dbReference type="InterPro" id="IPR027684">
    <property type="entry name" value="TBCC"/>
</dbReference>
<dbReference type="Proteomes" id="UP000006753">
    <property type="component" value="Unassembled WGS sequence"/>
</dbReference>
<dbReference type="OrthoDB" id="194775at2759"/>
<keyword evidence="4" id="KW-0007">Acetylation</keyword>
<dbReference type="Pfam" id="PF16752">
    <property type="entry name" value="TBCC_N"/>
    <property type="match status" value="1"/>
</dbReference>
<evidence type="ECO:0000256" key="1">
    <source>
        <dbReference type="ARBA" id="ARBA00004496"/>
    </source>
</evidence>
<evidence type="ECO:0000256" key="2">
    <source>
        <dbReference type="ARBA" id="ARBA00008848"/>
    </source>
</evidence>
<keyword evidence="3" id="KW-0963">Cytoplasm</keyword>
<dbReference type="Gene3D" id="1.20.58.1250">
    <property type="entry name" value="Tubulin Binding Cofactor C, N-terminal domain"/>
    <property type="match status" value="1"/>
</dbReference>
<evidence type="ECO:0000259" key="7">
    <source>
        <dbReference type="PROSITE" id="PS51329"/>
    </source>
</evidence>
<feature type="compositionally biased region" description="Polar residues" evidence="6">
    <location>
        <begin position="145"/>
        <end position="171"/>
    </location>
</feature>
<comment type="subunit">
    <text evidence="5">Supercomplex made of cofactors A to E. Cofactors A and D function by capturing and stabilizing tubulin in a quasi-native conformation. Cofactor E binds to the cofactor D-tubulin complex; interaction with cofactor C then causes the release of tubulin polypeptides that are committed to the native state.</text>
</comment>
<sequence>MAQDEMMDSSEFTPIQPAKMSQAEISQRFYRNFQQQSTELHEEIEQIDSYSFIAGEQQDAIDHANFGLTQLSNKVTDAIPFVPAYDQRIYQQVIRALEDKLQEARTKAAPKKRFQFKTTQKNSSANPLSEAAELAKEQGLKAPVSGQSFLSSNESSMATTPGLFNTLPGETSSKDTLGDLPSFPKNYNEEMDRPGARVRKPSFSQAPSVNITGHNGLHIILPSSASRATSSGSITKLNRCIVDMSVPTTNGAPFAGLALQDIQQSLIIAGHVAGAVHITGVKNSIIVVAARQVRMHECRDVDIYLHCASRPIIEYCSNVRFSPIPECYNTTRENIVPNQWDQVDDFNWLKAGHSPNWTLVPDDEILEESVWTKVVPGGPNFGLADILKKVRLPPH</sequence>
<dbReference type="STRING" id="1072389.K1WRQ2"/>
<feature type="domain" description="C-CAP/cofactor C-like" evidence="7">
    <location>
        <begin position="194"/>
        <end position="348"/>
    </location>
</feature>
<dbReference type="OMA" id="YFQHEIT"/>
<dbReference type="KEGG" id="mbe:MBM_06843"/>
<dbReference type="GO" id="GO:0005737">
    <property type="term" value="C:cytoplasm"/>
    <property type="evidence" value="ECO:0007669"/>
    <property type="project" value="UniProtKB-SubCell"/>
</dbReference>
<feature type="compositionally biased region" description="Polar residues" evidence="6">
    <location>
        <begin position="116"/>
        <end position="127"/>
    </location>
</feature>
<evidence type="ECO:0000256" key="3">
    <source>
        <dbReference type="ARBA" id="ARBA00022490"/>
    </source>
</evidence>
<evidence type="ECO:0000313" key="8">
    <source>
        <dbReference type="EMBL" id="EKD15082.1"/>
    </source>
</evidence>
<dbReference type="eggNOG" id="KOG2512">
    <property type="taxonomic scope" value="Eukaryota"/>
</dbReference>
<dbReference type="InterPro" id="IPR031925">
    <property type="entry name" value="TBCC_N"/>
</dbReference>
<protein>
    <submittedName>
        <fullName evidence="8">Tubulin binding cofactor C</fullName>
    </submittedName>
</protein>
<reference evidence="8 9" key="1">
    <citation type="journal article" date="2012" name="BMC Genomics">
        <title>Sequencing the genome of Marssonina brunnea reveals fungus-poplar co-evolution.</title>
        <authorList>
            <person name="Zhu S."/>
            <person name="Cao Y.-Z."/>
            <person name="Jiang C."/>
            <person name="Tan B.-Y."/>
            <person name="Wang Z."/>
            <person name="Feng S."/>
            <person name="Zhang L."/>
            <person name="Su X.-H."/>
            <person name="Brejova B."/>
            <person name="Vinar T."/>
            <person name="Xu M."/>
            <person name="Wang M.-X."/>
            <person name="Zhang S.-G."/>
            <person name="Huang M.-R."/>
            <person name="Wu R."/>
            <person name="Zhou Y."/>
        </authorList>
    </citation>
    <scope>NUCLEOTIDE SEQUENCE [LARGE SCALE GENOMIC DNA]</scope>
    <source>
        <strain evidence="8 9">MB_m1</strain>
    </source>
</reference>
<dbReference type="GO" id="GO:0007023">
    <property type="term" value="P:post-chaperonin tubulin folding pathway"/>
    <property type="evidence" value="ECO:0007669"/>
    <property type="project" value="InterPro"/>
</dbReference>
<comment type="similarity">
    <text evidence="2">Belongs to the TBCC family.</text>
</comment>
<feature type="region of interest" description="Disordered" evidence="6">
    <location>
        <begin position="108"/>
        <end position="185"/>
    </location>
</feature>
<dbReference type="Pfam" id="PF07986">
    <property type="entry name" value="TBCC"/>
    <property type="match status" value="1"/>
</dbReference>
<dbReference type="AlphaFoldDB" id="K1WRQ2"/>
<dbReference type="InterPro" id="IPR038397">
    <property type="entry name" value="TBCC_N_sf"/>
</dbReference>
<evidence type="ECO:0000313" key="9">
    <source>
        <dbReference type="Proteomes" id="UP000006753"/>
    </source>
</evidence>
<name>K1WRQ2_MARBU</name>
<accession>K1WRQ2</accession>
<dbReference type="PANTHER" id="PTHR15139">
    <property type="entry name" value="TUBULIN FOLDING COFACTOR C"/>
    <property type="match status" value="1"/>
</dbReference>
<organism evidence="8 9">
    <name type="scientific">Marssonina brunnea f. sp. multigermtubi (strain MB_m1)</name>
    <name type="common">Marssonina leaf spot fungus</name>
    <dbReference type="NCBI Taxonomy" id="1072389"/>
    <lineage>
        <taxon>Eukaryota</taxon>
        <taxon>Fungi</taxon>
        <taxon>Dikarya</taxon>
        <taxon>Ascomycota</taxon>
        <taxon>Pezizomycotina</taxon>
        <taxon>Leotiomycetes</taxon>
        <taxon>Helotiales</taxon>
        <taxon>Drepanopezizaceae</taxon>
        <taxon>Drepanopeziza</taxon>
    </lineage>
</organism>
<dbReference type="RefSeq" id="XP_007294732.1">
    <property type="nucleotide sequence ID" value="XM_007294670.1"/>
</dbReference>
<dbReference type="FunFam" id="2.160.20.70:FF:000017">
    <property type="entry name" value="Similar to tubulin-specific chaperone c"/>
    <property type="match status" value="1"/>
</dbReference>
<dbReference type="GeneID" id="18762778"/>
<gene>
    <name evidence="8" type="ORF">MBM_06843</name>
</gene>
<evidence type="ECO:0000256" key="4">
    <source>
        <dbReference type="ARBA" id="ARBA00022990"/>
    </source>
</evidence>